<name>A0A6G0XEJ2_9STRA</name>
<keyword evidence="2" id="KW-1185">Reference proteome</keyword>
<gene>
    <name evidence="1" type="ORF">Ae201684_005584</name>
</gene>
<dbReference type="InterPro" id="IPR036770">
    <property type="entry name" value="Ankyrin_rpt-contain_sf"/>
</dbReference>
<dbReference type="AlphaFoldDB" id="A0A6G0XEJ2"/>
<comment type="caution">
    <text evidence="1">The sequence shown here is derived from an EMBL/GenBank/DDBJ whole genome shotgun (WGS) entry which is preliminary data.</text>
</comment>
<reference evidence="1 2" key="1">
    <citation type="submission" date="2019-07" db="EMBL/GenBank/DDBJ databases">
        <title>Genomics analysis of Aphanomyces spp. identifies a new class of oomycete effector associated with host adaptation.</title>
        <authorList>
            <person name="Gaulin E."/>
        </authorList>
    </citation>
    <scope>NUCLEOTIDE SEQUENCE [LARGE SCALE GENOMIC DNA]</scope>
    <source>
        <strain evidence="1 2">ATCC 201684</strain>
    </source>
</reference>
<dbReference type="Gene3D" id="1.25.40.20">
    <property type="entry name" value="Ankyrin repeat-containing domain"/>
    <property type="match status" value="1"/>
</dbReference>
<dbReference type="Proteomes" id="UP000481153">
    <property type="component" value="Unassembled WGS sequence"/>
</dbReference>
<evidence type="ECO:0000313" key="1">
    <source>
        <dbReference type="EMBL" id="KAF0738657.1"/>
    </source>
</evidence>
<sequence length="230" mass="25911">MKNALILAAVAANDIPLLETLHVKFDLLSCSRELLDAASYFDNLEALAYLHELGHPGCTTNAMDRAAELGHLNIVKFLIANRTEGCTIGAMDWAAGSGHLDVMKFLDKHRSEGCSEFAIELLDRLGIPWSSDLTKDALLHGSMENHAWTHEKHPHIFVEMDENPLKSMAKKGNVERIEWLCDVVGLECSLDLLKDTVIRRRRRGMIVDWLVATMRFDRATIEKHIVERKA</sequence>
<dbReference type="SUPFAM" id="SSF48403">
    <property type="entry name" value="Ankyrin repeat"/>
    <property type="match status" value="1"/>
</dbReference>
<dbReference type="EMBL" id="VJMJ01000071">
    <property type="protein sequence ID" value="KAF0738657.1"/>
    <property type="molecule type" value="Genomic_DNA"/>
</dbReference>
<dbReference type="InterPro" id="IPR052050">
    <property type="entry name" value="SecEffector_AnkRepeat"/>
</dbReference>
<organism evidence="1 2">
    <name type="scientific">Aphanomyces euteiches</name>
    <dbReference type="NCBI Taxonomy" id="100861"/>
    <lineage>
        <taxon>Eukaryota</taxon>
        <taxon>Sar</taxon>
        <taxon>Stramenopiles</taxon>
        <taxon>Oomycota</taxon>
        <taxon>Saprolegniomycetes</taxon>
        <taxon>Saprolegniales</taxon>
        <taxon>Verrucalvaceae</taxon>
        <taxon>Aphanomyces</taxon>
    </lineage>
</organism>
<dbReference type="InterPro" id="IPR002110">
    <property type="entry name" value="Ankyrin_rpt"/>
</dbReference>
<protein>
    <submittedName>
        <fullName evidence="1">Uncharacterized protein</fullName>
    </submittedName>
</protein>
<dbReference type="Pfam" id="PF13637">
    <property type="entry name" value="Ank_4"/>
    <property type="match status" value="1"/>
</dbReference>
<dbReference type="PANTHER" id="PTHR46586:SF3">
    <property type="entry name" value="ANKYRIN REPEAT-CONTAINING PROTEIN"/>
    <property type="match status" value="1"/>
</dbReference>
<evidence type="ECO:0000313" key="2">
    <source>
        <dbReference type="Proteomes" id="UP000481153"/>
    </source>
</evidence>
<dbReference type="PANTHER" id="PTHR46586">
    <property type="entry name" value="ANKYRIN REPEAT-CONTAINING PROTEIN"/>
    <property type="match status" value="1"/>
</dbReference>
<proteinExistence type="predicted"/>
<accession>A0A6G0XEJ2</accession>
<dbReference type="VEuPathDB" id="FungiDB:AeMF1_002826"/>